<dbReference type="AlphaFoldDB" id="A0A7J6VHD5"/>
<evidence type="ECO:0000256" key="6">
    <source>
        <dbReference type="ARBA" id="ARBA00022801"/>
    </source>
</evidence>
<evidence type="ECO:0000256" key="5">
    <source>
        <dbReference type="ARBA" id="ARBA00022723"/>
    </source>
</evidence>
<gene>
    <name evidence="10" type="ORF">FRX31_026226</name>
</gene>
<evidence type="ECO:0000313" key="11">
    <source>
        <dbReference type="Proteomes" id="UP000554482"/>
    </source>
</evidence>
<organism evidence="10 11">
    <name type="scientific">Thalictrum thalictroides</name>
    <name type="common">Rue-anemone</name>
    <name type="synonym">Anemone thalictroides</name>
    <dbReference type="NCBI Taxonomy" id="46969"/>
    <lineage>
        <taxon>Eukaryota</taxon>
        <taxon>Viridiplantae</taxon>
        <taxon>Streptophyta</taxon>
        <taxon>Embryophyta</taxon>
        <taxon>Tracheophyta</taxon>
        <taxon>Spermatophyta</taxon>
        <taxon>Magnoliopsida</taxon>
        <taxon>Ranunculales</taxon>
        <taxon>Ranunculaceae</taxon>
        <taxon>Thalictroideae</taxon>
        <taxon>Thalictrum</taxon>
    </lineage>
</organism>
<dbReference type="InterPro" id="IPR045249">
    <property type="entry name" value="HARBI1-like"/>
</dbReference>
<name>A0A7J6VHD5_THATH</name>
<evidence type="ECO:0000256" key="8">
    <source>
        <dbReference type="SAM" id="MobiDB-lite"/>
    </source>
</evidence>
<dbReference type="PANTHER" id="PTHR22930:SF259">
    <property type="entry name" value="OS08G0106900 PROTEIN"/>
    <property type="match status" value="1"/>
</dbReference>
<dbReference type="GO" id="GO:0016787">
    <property type="term" value="F:hydrolase activity"/>
    <property type="evidence" value="ECO:0007669"/>
    <property type="project" value="UniProtKB-KW"/>
</dbReference>
<sequence>KYYLVDAGYTHCKGFLAPFRRTRYHLTEFDDQNPNPTTPAELFNHRHSSLRNTVERAFGILKQRWKILDDSKEHFDYDTQVDIVLACCILDNHIMRVDPNDPLINQVQDGSEDNEQQQQEDEEEEEVVLAQATRLTRLTRREQRDENKRWKEFRMKMVNDMWAQN</sequence>
<evidence type="ECO:0000256" key="2">
    <source>
        <dbReference type="ARBA" id="ARBA00004123"/>
    </source>
</evidence>
<evidence type="ECO:0000259" key="9">
    <source>
        <dbReference type="Pfam" id="PF13359"/>
    </source>
</evidence>
<feature type="compositionally biased region" description="Acidic residues" evidence="8">
    <location>
        <begin position="110"/>
        <end position="127"/>
    </location>
</feature>
<feature type="domain" description="DDE Tnp4" evidence="9">
    <location>
        <begin position="2"/>
        <end position="92"/>
    </location>
</feature>
<dbReference type="PANTHER" id="PTHR22930">
    <property type="match status" value="1"/>
</dbReference>
<comment type="subcellular location">
    <subcellularLocation>
        <location evidence="2">Nucleus</location>
    </subcellularLocation>
</comment>
<comment type="similarity">
    <text evidence="3">Belongs to the HARBI1 family.</text>
</comment>
<evidence type="ECO:0000256" key="7">
    <source>
        <dbReference type="ARBA" id="ARBA00023242"/>
    </source>
</evidence>
<evidence type="ECO:0000256" key="1">
    <source>
        <dbReference type="ARBA" id="ARBA00001968"/>
    </source>
</evidence>
<keyword evidence="6" id="KW-0378">Hydrolase</keyword>
<dbReference type="GO" id="GO:0046872">
    <property type="term" value="F:metal ion binding"/>
    <property type="evidence" value="ECO:0007669"/>
    <property type="project" value="UniProtKB-KW"/>
</dbReference>
<protein>
    <submittedName>
        <fullName evidence="10">Nuclease HARBI1-like protein</fullName>
    </submittedName>
</protein>
<comment type="caution">
    <text evidence="10">The sequence shown here is derived from an EMBL/GenBank/DDBJ whole genome shotgun (WGS) entry which is preliminary data.</text>
</comment>
<feature type="region of interest" description="Disordered" evidence="8">
    <location>
        <begin position="101"/>
        <end position="128"/>
    </location>
</feature>
<proteinExistence type="inferred from homology"/>
<dbReference type="InterPro" id="IPR027806">
    <property type="entry name" value="HARBI1_dom"/>
</dbReference>
<keyword evidence="4" id="KW-0540">Nuclease</keyword>
<evidence type="ECO:0000313" key="10">
    <source>
        <dbReference type="EMBL" id="KAF5184187.1"/>
    </source>
</evidence>
<dbReference type="EMBL" id="JABWDY010032440">
    <property type="protein sequence ID" value="KAF5184187.1"/>
    <property type="molecule type" value="Genomic_DNA"/>
</dbReference>
<reference evidence="10 11" key="1">
    <citation type="submission" date="2020-06" db="EMBL/GenBank/DDBJ databases">
        <title>Transcriptomic and genomic resources for Thalictrum thalictroides and T. hernandezii: Facilitating candidate gene discovery in an emerging model plant lineage.</title>
        <authorList>
            <person name="Arias T."/>
            <person name="Riano-Pachon D.M."/>
            <person name="Di Stilio V.S."/>
        </authorList>
    </citation>
    <scope>NUCLEOTIDE SEQUENCE [LARGE SCALE GENOMIC DNA]</scope>
    <source>
        <strain evidence="11">cv. WT478/WT964</strain>
        <tissue evidence="10">Leaves</tissue>
    </source>
</reference>
<keyword evidence="5" id="KW-0479">Metal-binding</keyword>
<dbReference type="GO" id="GO:0004518">
    <property type="term" value="F:nuclease activity"/>
    <property type="evidence" value="ECO:0007669"/>
    <property type="project" value="UniProtKB-KW"/>
</dbReference>
<evidence type="ECO:0000256" key="3">
    <source>
        <dbReference type="ARBA" id="ARBA00006958"/>
    </source>
</evidence>
<comment type="cofactor">
    <cofactor evidence="1">
        <name>a divalent metal cation</name>
        <dbReference type="ChEBI" id="CHEBI:60240"/>
    </cofactor>
</comment>
<dbReference type="OrthoDB" id="1414267at2759"/>
<keyword evidence="7" id="KW-0539">Nucleus</keyword>
<accession>A0A7J6VHD5</accession>
<dbReference type="GO" id="GO:0005634">
    <property type="term" value="C:nucleus"/>
    <property type="evidence" value="ECO:0007669"/>
    <property type="project" value="UniProtKB-SubCell"/>
</dbReference>
<dbReference type="Pfam" id="PF13359">
    <property type="entry name" value="DDE_Tnp_4"/>
    <property type="match status" value="1"/>
</dbReference>
<dbReference type="Proteomes" id="UP000554482">
    <property type="component" value="Unassembled WGS sequence"/>
</dbReference>
<keyword evidence="11" id="KW-1185">Reference proteome</keyword>
<feature type="non-terminal residue" evidence="10">
    <location>
        <position position="1"/>
    </location>
</feature>
<evidence type="ECO:0000256" key="4">
    <source>
        <dbReference type="ARBA" id="ARBA00022722"/>
    </source>
</evidence>